<feature type="domain" description="Zn(2)-C6 fungal-type" evidence="4">
    <location>
        <begin position="21"/>
        <end position="49"/>
    </location>
</feature>
<comment type="subcellular location">
    <subcellularLocation>
        <location evidence="1">Nucleus</location>
    </subcellularLocation>
</comment>
<gene>
    <name evidence="5" type="ORF">BDY21DRAFT_298588</name>
</gene>
<feature type="compositionally biased region" description="Basic and acidic residues" evidence="3">
    <location>
        <begin position="93"/>
        <end position="105"/>
    </location>
</feature>
<accession>A0A6A6P9A3</accession>
<evidence type="ECO:0000256" key="1">
    <source>
        <dbReference type="ARBA" id="ARBA00004123"/>
    </source>
</evidence>
<proteinExistence type="predicted"/>
<evidence type="ECO:0000313" key="5">
    <source>
        <dbReference type="EMBL" id="KAF2460540.1"/>
    </source>
</evidence>
<evidence type="ECO:0000256" key="3">
    <source>
        <dbReference type="SAM" id="MobiDB-lite"/>
    </source>
</evidence>
<reference evidence="5" key="1">
    <citation type="journal article" date="2020" name="Stud. Mycol.">
        <title>101 Dothideomycetes genomes: a test case for predicting lifestyles and emergence of pathogens.</title>
        <authorList>
            <person name="Haridas S."/>
            <person name="Albert R."/>
            <person name="Binder M."/>
            <person name="Bloem J."/>
            <person name="Labutti K."/>
            <person name="Salamov A."/>
            <person name="Andreopoulos B."/>
            <person name="Baker S."/>
            <person name="Barry K."/>
            <person name="Bills G."/>
            <person name="Bluhm B."/>
            <person name="Cannon C."/>
            <person name="Castanera R."/>
            <person name="Culley D."/>
            <person name="Daum C."/>
            <person name="Ezra D."/>
            <person name="Gonzalez J."/>
            <person name="Henrissat B."/>
            <person name="Kuo A."/>
            <person name="Liang C."/>
            <person name="Lipzen A."/>
            <person name="Lutzoni F."/>
            <person name="Magnuson J."/>
            <person name="Mondo S."/>
            <person name="Nolan M."/>
            <person name="Ohm R."/>
            <person name="Pangilinan J."/>
            <person name="Park H.-J."/>
            <person name="Ramirez L."/>
            <person name="Alfaro M."/>
            <person name="Sun H."/>
            <person name="Tritt A."/>
            <person name="Yoshinaga Y."/>
            <person name="Zwiers L.-H."/>
            <person name="Turgeon B."/>
            <person name="Goodwin S."/>
            <person name="Spatafora J."/>
            <person name="Crous P."/>
            <person name="Grigoriev I."/>
        </authorList>
    </citation>
    <scope>NUCLEOTIDE SEQUENCE</scope>
    <source>
        <strain evidence="5">ATCC 16933</strain>
    </source>
</reference>
<dbReference type="GO" id="GO:0000976">
    <property type="term" value="F:transcription cis-regulatory region binding"/>
    <property type="evidence" value="ECO:0007669"/>
    <property type="project" value="TreeGrafter"/>
</dbReference>
<dbReference type="PANTHER" id="PTHR37534">
    <property type="entry name" value="TRANSCRIPTIONAL ACTIVATOR PROTEIN UGA3"/>
    <property type="match status" value="1"/>
</dbReference>
<feature type="compositionally biased region" description="Basic and acidic residues" evidence="3">
    <location>
        <begin position="141"/>
        <end position="153"/>
    </location>
</feature>
<feature type="compositionally biased region" description="Polar residues" evidence="3">
    <location>
        <begin position="130"/>
        <end position="140"/>
    </location>
</feature>
<dbReference type="SUPFAM" id="SSF57701">
    <property type="entry name" value="Zn2/Cys6 DNA-binding domain"/>
    <property type="match status" value="1"/>
</dbReference>
<evidence type="ECO:0000313" key="6">
    <source>
        <dbReference type="Proteomes" id="UP000799766"/>
    </source>
</evidence>
<evidence type="ECO:0000259" key="4">
    <source>
        <dbReference type="PROSITE" id="PS50048"/>
    </source>
</evidence>
<keyword evidence="2" id="KW-0539">Nucleus</keyword>
<dbReference type="InterPro" id="IPR001138">
    <property type="entry name" value="Zn2Cys6_DnaBD"/>
</dbReference>
<feature type="compositionally biased region" description="Acidic residues" evidence="3">
    <location>
        <begin position="154"/>
        <end position="171"/>
    </location>
</feature>
<dbReference type="GO" id="GO:0008270">
    <property type="term" value="F:zinc ion binding"/>
    <property type="evidence" value="ECO:0007669"/>
    <property type="project" value="InterPro"/>
</dbReference>
<dbReference type="PROSITE" id="PS00463">
    <property type="entry name" value="ZN2_CY6_FUNGAL_1"/>
    <property type="match status" value="1"/>
</dbReference>
<dbReference type="Proteomes" id="UP000799766">
    <property type="component" value="Unassembled WGS sequence"/>
</dbReference>
<name>A0A6A6P9A3_9PEZI</name>
<feature type="compositionally biased region" description="Basic and acidic residues" evidence="3">
    <location>
        <begin position="413"/>
        <end position="429"/>
    </location>
</feature>
<feature type="region of interest" description="Disordered" evidence="3">
    <location>
        <begin position="1"/>
        <end position="22"/>
    </location>
</feature>
<dbReference type="InterPro" id="IPR036864">
    <property type="entry name" value="Zn2-C6_fun-type_DNA-bd_sf"/>
</dbReference>
<dbReference type="GO" id="GO:0045944">
    <property type="term" value="P:positive regulation of transcription by RNA polymerase II"/>
    <property type="evidence" value="ECO:0007669"/>
    <property type="project" value="TreeGrafter"/>
</dbReference>
<organism evidence="5 6">
    <name type="scientific">Lineolata rhizophorae</name>
    <dbReference type="NCBI Taxonomy" id="578093"/>
    <lineage>
        <taxon>Eukaryota</taxon>
        <taxon>Fungi</taxon>
        <taxon>Dikarya</taxon>
        <taxon>Ascomycota</taxon>
        <taxon>Pezizomycotina</taxon>
        <taxon>Dothideomycetes</taxon>
        <taxon>Dothideomycetes incertae sedis</taxon>
        <taxon>Lineolatales</taxon>
        <taxon>Lineolataceae</taxon>
        <taxon>Lineolata</taxon>
    </lineage>
</organism>
<keyword evidence="6" id="KW-1185">Reference proteome</keyword>
<dbReference type="Pfam" id="PF00172">
    <property type="entry name" value="Zn_clus"/>
    <property type="match status" value="1"/>
</dbReference>
<protein>
    <submittedName>
        <fullName evidence="5">Fungal-specific transcription factor domain-containing protein</fullName>
    </submittedName>
</protein>
<dbReference type="AlphaFoldDB" id="A0A6A6P9A3"/>
<dbReference type="GO" id="GO:0000981">
    <property type="term" value="F:DNA-binding transcription factor activity, RNA polymerase II-specific"/>
    <property type="evidence" value="ECO:0007669"/>
    <property type="project" value="InterPro"/>
</dbReference>
<feature type="region of interest" description="Disordered" evidence="3">
    <location>
        <begin position="409"/>
        <end position="430"/>
    </location>
</feature>
<dbReference type="CDD" id="cd00067">
    <property type="entry name" value="GAL4"/>
    <property type="match status" value="1"/>
</dbReference>
<dbReference type="EMBL" id="MU001673">
    <property type="protein sequence ID" value="KAF2460540.1"/>
    <property type="molecule type" value="Genomic_DNA"/>
</dbReference>
<dbReference type="GO" id="GO:0005634">
    <property type="term" value="C:nucleus"/>
    <property type="evidence" value="ECO:0007669"/>
    <property type="project" value="UniProtKB-SubCell"/>
</dbReference>
<dbReference type="PROSITE" id="PS50048">
    <property type="entry name" value="ZN2_CY6_FUNGAL_2"/>
    <property type="match status" value="1"/>
</dbReference>
<evidence type="ECO:0000256" key="2">
    <source>
        <dbReference type="ARBA" id="ARBA00023242"/>
    </source>
</evidence>
<sequence>MSQNSKAGGFGQQGSRKSRNGCHRCKLKRLKCDEKKPKCNNCESRGVECPGYSKLFKWSTKYETFQPAQLEVRTKAPLPQDNIDGLLQQASKAIKDDEGVKDTKDAGTPLILKENDASKEPDSSTKEASKSTSPPSPMENQSKDQPMHEKDHEEEQIENPDDEAMEDEEEEVLPRSQSSDLIEARPEPRRQSNALAEISRQQADEMRASRSLLRRFYRMHNLSSSFNLTDFSSVLVEHYFKYVASLYSSFDSSLNPFRATVGRLWDSSSSIYFAIQSMAAAHLANSNPDMKVVGLEMQRKSYRSLQNELQLVNTGRISSDRILLTILLLGLSTCWHDSGDLGLSHLAAARSLMYPRLVQAGPPQDRRSERQEQFFEESMIYWEMLIGFVSQDSRVQAHSMWESALARRASLSPERDTSPQHTSGSERKFLPHPWTGVAPRIQMLFAEVGRLIQRYRASGLQDDIEALELARFLEEELLDASLPPVDALVDPGDLNTSPAHFLAVAEGYRCSGLLELYRVFPHLLRQRLGTSSASSDPHAEDLGLHDFPSLPILLERHDRASDTRTWLTSLALHILSTLETIPPSSGTCSIQPILFVTAGSELRFSSSLDSFDPATSDEKIARARRFVEGRLNAFMLRLPSAPLIRMLELVKEVWRRSDGVGVGGNRRGGGRDVFWMDVMVERGWQTLMG</sequence>
<dbReference type="Pfam" id="PF11951">
    <property type="entry name" value="Fungal_trans_2"/>
    <property type="match status" value="1"/>
</dbReference>
<dbReference type="SMART" id="SM00066">
    <property type="entry name" value="GAL4"/>
    <property type="match status" value="1"/>
</dbReference>
<feature type="compositionally biased region" description="Basic and acidic residues" evidence="3">
    <location>
        <begin position="113"/>
        <end position="129"/>
    </location>
</feature>
<feature type="region of interest" description="Disordered" evidence="3">
    <location>
        <begin position="89"/>
        <end position="203"/>
    </location>
</feature>
<dbReference type="OrthoDB" id="4835445at2759"/>
<dbReference type="Gene3D" id="4.10.240.10">
    <property type="entry name" value="Zn(2)-C6 fungal-type DNA-binding domain"/>
    <property type="match status" value="1"/>
</dbReference>
<dbReference type="InterPro" id="IPR021858">
    <property type="entry name" value="Fun_TF"/>
</dbReference>
<dbReference type="PANTHER" id="PTHR37534:SF11">
    <property type="entry name" value="ZN(II)2CYS6 TRANSCRIPTION FACTOR (EUROFUNG)"/>
    <property type="match status" value="1"/>
</dbReference>